<keyword evidence="2" id="KW-0677">Repeat</keyword>
<evidence type="ECO:0000256" key="5">
    <source>
        <dbReference type="ARBA" id="ARBA00023015"/>
    </source>
</evidence>
<dbReference type="GO" id="GO:0005634">
    <property type="term" value="C:nucleus"/>
    <property type="evidence" value="ECO:0007669"/>
    <property type="project" value="UniProtKB-ARBA"/>
</dbReference>
<dbReference type="InterPro" id="IPR036236">
    <property type="entry name" value="Znf_C2H2_sf"/>
</dbReference>
<feature type="domain" description="C2H2-type" evidence="9">
    <location>
        <begin position="197"/>
        <end position="225"/>
    </location>
</feature>
<dbReference type="FunFam" id="3.30.160.60:FF:000032">
    <property type="entry name" value="Krueppel-like factor 4"/>
    <property type="match status" value="1"/>
</dbReference>
<keyword evidence="3 7" id="KW-0863">Zinc-finger</keyword>
<dbReference type="Proteomes" id="UP000009096">
    <property type="component" value="Chromosome 5"/>
</dbReference>
<dbReference type="PROSITE" id="PS50157">
    <property type="entry name" value="ZINC_FINGER_C2H2_2"/>
    <property type="match status" value="2"/>
</dbReference>
<dbReference type="InterPro" id="IPR013087">
    <property type="entry name" value="Znf_C2H2_type"/>
</dbReference>
<keyword evidence="11" id="KW-1185">Reference proteome</keyword>
<evidence type="ECO:0000256" key="6">
    <source>
        <dbReference type="ARBA" id="ARBA00023163"/>
    </source>
</evidence>
<sequence>MSGLSMDSMTQTVNDVSSVDFSPPMPEGYLDFNYPEPLSFSITDSSSSLLNLPKTQGESGDPEYNQISEPVSDASCPPFEENGATKTLSFNSTASDPHHLPDTMSANEGLSLEIMDGQKFEEFPVARLKNNEFVENGKFLCNNADCHKAFDKNRERNNHLRTHAKPFHCSWPGCQIKASWRKDIIRHYDSHYSQKGNPCLQCDMAFTRPDNLKRHVEEIHEGKRRKQKS</sequence>
<evidence type="ECO:0000256" key="1">
    <source>
        <dbReference type="ARBA" id="ARBA00022723"/>
    </source>
</evidence>
<organism evidence="10 11">
    <name type="scientific">Gibberella moniliformis (strain M3125 / FGSC 7600)</name>
    <name type="common">Maize ear and stalk rot fungus</name>
    <name type="synonym">Fusarium verticillioides</name>
    <dbReference type="NCBI Taxonomy" id="334819"/>
    <lineage>
        <taxon>Eukaryota</taxon>
        <taxon>Fungi</taxon>
        <taxon>Dikarya</taxon>
        <taxon>Ascomycota</taxon>
        <taxon>Pezizomycotina</taxon>
        <taxon>Sordariomycetes</taxon>
        <taxon>Hypocreomycetidae</taxon>
        <taxon>Hypocreales</taxon>
        <taxon>Nectriaceae</taxon>
        <taxon>Fusarium</taxon>
        <taxon>Fusarium fujikuroi species complex</taxon>
    </lineage>
</organism>
<evidence type="ECO:0000256" key="3">
    <source>
        <dbReference type="ARBA" id="ARBA00022771"/>
    </source>
</evidence>
<evidence type="ECO:0000256" key="7">
    <source>
        <dbReference type="PROSITE-ProRule" id="PRU00042"/>
    </source>
</evidence>
<keyword evidence="4" id="KW-0862">Zinc</keyword>
<dbReference type="VEuPathDB" id="FungiDB:FVEG_16565"/>
<dbReference type="GO" id="GO:0000981">
    <property type="term" value="F:DNA-binding transcription factor activity, RNA polymerase II-specific"/>
    <property type="evidence" value="ECO:0007669"/>
    <property type="project" value="TreeGrafter"/>
</dbReference>
<evidence type="ECO:0000259" key="9">
    <source>
        <dbReference type="PROSITE" id="PS50157"/>
    </source>
</evidence>
<proteinExistence type="predicted"/>
<dbReference type="SUPFAM" id="SSF57667">
    <property type="entry name" value="beta-beta-alpha zinc fingers"/>
    <property type="match status" value="1"/>
</dbReference>
<dbReference type="EMBL" id="DS022253">
    <property type="protein sequence ID" value="EWG50003.1"/>
    <property type="molecule type" value="Genomic_DNA"/>
</dbReference>
<name>W7MEL0_GIBM7</name>
<feature type="region of interest" description="Disordered" evidence="8">
    <location>
        <begin position="80"/>
        <end position="101"/>
    </location>
</feature>
<dbReference type="Gene3D" id="3.30.160.60">
    <property type="entry name" value="Classic Zinc Finger"/>
    <property type="match status" value="2"/>
</dbReference>
<evidence type="ECO:0000256" key="2">
    <source>
        <dbReference type="ARBA" id="ARBA00022737"/>
    </source>
</evidence>
<evidence type="ECO:0000313" key="11">
    <source>
        <dbReference type="Proteomes" id="UP000009096"/>
    </source>
</evidence>
<dbReference type="GO" id="GO:0045944">
    <property type="term" value="P:positive regulation of transcription by RNA polymerase II"/>
    <property type="evidence" value="ECO:0007669"/>
    <property type="project" value="UniProtKB-ARBA"/>
</dbReference>
<reference evidence="10 11" key="1">
    <citation type="journal article" date="2010" name="Nature">
        <title>Comparative genomics reveals mobile pathogenicity chromosomes in Fusarium.</title>
        <authorList>
            <person name="Ma L.J."/>
            <person name="van der Does H.C."/>
            <person name="Borkovich K.A."/>
            <person name="Coleman J.J."/>
            <person name="Daboussi M.J."/>
            <person name="Di Pietro A."/>
            <person name="Dufresne M."/>
            <person name="Freitag M."/>
            <person name="Grabherr M."/>
            <person name="Henrissat B."/>
            <person name="Houterman P.M."/>
            <person name="Kang S."/>
            <person name="Shim W.B."/>
            <person name="Woloshuk C."/>
            <person name="Xie X."/>
            <person name="Xu J.R."/>
            <person name="Antoniw J."/>
            <person name="Baker S.E."/>
            <person name="Bluhm B.H."/>
            <person name="Breakspear A."/>
            <person name="Brown D.W."/>
            <person name="Butchko R.A."/>
            <person name="Chapman S."/>
            <person name="Coulson R."/>
            <person name="Coutinho P.M."/>
            <person name="Danchin E.G."/>
            <person name="Diener A."/>
            <person name="Gale L.R."/>
            <person name="Gardiner D.M."/>
            <person name="Goff S."/>
            <person name="Hammond-Kosack K.E."/>
            <person name="Hilburn K."/>
            <person name="Hua-Van A."/>
            <person name="Jonkers W."/>
            <person name="Kazan K."/>
            <person name="Kodira C.D."/>
            <person name="Koehrsen M."/>
            <person name="Kumar L."/>
            <person name="Lee Y.H."/>
            <person name="Li L."/>
            <person name="Manners J.M."/>
            <person name="Miranda-Saavedra D."/>
            <person name="Mukherjee M."/>
            <person name="Park G."/>
            <person name="Park J."/>
            <person name="Park S.Y."/>
            <person name="Proctor R.H."/>
            <person name="Regev A."/>
            <person name="Ruiz-Roldan M.C."/>
            <person name="Sain D."/>
            <person name="Sakthikumar S."/>
            <person name="Sykes S."/>
            <person name="Schwartz D.C."/>
            <person name="Turgeon B.G."/>
            <person name="Wapinski I."/>
            <person name="Yoder O."/>
            <person name="Young S."/>
            <person name="Zeng Q."/>
            <person name="Zhou S."/>
            <person name="Galagan J."/>
            <person name="Cuomo C.A."/>
            <person name="Kistler H.C."/>
            <person name="Rep M."/>
        </authorList>
    </citation>
    <scope>NUCLEOTIDE SEQUENCE [LARGE SCALE GENOMIC DNA]</scope>
    <source>
        <strain evidence="11">M3125 / FGSC 7600</strain>
    </source>
</reference>
<accession>W7MEL0</accession>
<evidence type="ECO:0000256" key="4">
    <source>
        <dbReference type="ARBA" id="ARBA00022833"/>
    </source>
</evidence>
<dbReference type="RefSeq" id="XP_018756194.1">
    <property type="nucleotide sequence ID" value="XM_018905813.1"/>
</dbReference>
<feature type="compositionally biased region" description="Polar residues" evidence="8">
    <location>
        <begin position="84"/>
        <end position="95"/>
    </location>
</feature>
<dbReference type="PROSITE" id="PS00028">
    <property type="entry name" value="ZINC_FINGER_C2H2_1"/>
    <property type="match status" value="2"/>
</dbReference>
<dbReference type="GO" id="GO:0000978">
    <property type="term" value="F:RNA polymerase II cis-regulatory region sequence-specific DNA binding"/>
    <property type="evidence" value="ECO:0007669"/>
    <property type="project" value="TreeGrafter"/>
</dbReference>
<dbReference type="SMART" id="SM00355">
    <property type="entry name" value="ZnF_C2H2"/>
    <property type="match status" value="3"/>
</dbReference>
<feature type="domain" description="C2H2-type" evidence="9">
    <location>
        <begin position="139"/>
        <end position="164"/>
    </location>
</feature>
<dbReference type="Pfam" id="PF00096">
    <property type="entry name" value="zf-C2H2"/>
    <property type="match status" value="1"/>
</dbReference>
<protein>
    <recommendedName>
        <fullName evidence="9">C2H2-type domain-containing protein</fullName>
    </recommendedName>
</protein>
<keyword evidence="5" id="KW-0805">Transcription regulation</keyword>
<dbReference type="AlphaFoldDB" id="W7MEL0"/>
<dbReference type="PANTHER" id="PTHR19818">
    <property type="entry name" value="ZINC FINGER PROTEIN ZIC AND GLI"/>
    <property type="match status" value="1"/>
</dbReference>
<dbReference type="OrthoDB" id="3437960at2759"/>
<keyword evidence="1" id="KW-0479">Metal-binding</keyword>
<keyword evidence="6" id="KW-0804">Transcription</keyword>
<dbReference type="InterPro" id="IPR050329">
    <property type="entry name" value="GLI_C2H2-zinc-finger"/>
</dbReference>
<gene>
    <name evidence="10" type="ORF">FVEG_16565</name>
</gene>
<dbReference type="GO" id="GO:0008270">
    <property type="term" value="F:zinc ion binding"/>
    <property type="evidence" value="ECO:0007669"/>
    <property type="project" value="UniProtKB-KW"/>
</dbReference>
<dbReference type="eggNOG" id="KOG1721">
    <property type="taxonomic scope" value="Eukaryota"/>
</dbReference>
<dbReference type="KEGG" id="fvr:FVEG_16565"/>
<evidence type="ECO:0000256" key="8">
    <source>
        <dbReference type="SAM" id="MobiDB-lite"/>
    </source>
</evidence>
<evidence type="ECO:0000313" key="10">
    <source>
        <dbReference type="EMBL" id="EWG50003.1"/>
    </source>
</evidence>
<dbReference type="GeneID" id="30073441"/>
<dbReference type="EMBL" id="CM000582">
    <property type="protein sequence ID" value="EWG50003.1"/>
    <property type="molecule type" value="Genomic_DNA"/>
</dbReference>
<dbReference type="PANTHER" id="PTHR19818:SF139">
    <property type="entry name" value="PAIR-RULE PROTEIN ODD-PAIRED"/>
    <property type="match status" value="1"/>
</dbReference>